<keyword evidence="5 7" id="KW-1133">Transmembrane helix</keyword>
<dbReference type="Pfam" id="PF02361">
    <property type="entry name" value="CbiQ"/>
    <property type="match status" value="1"/>
</dbReference>
<dbReference type="PANTHER" id="PTHR34857:SF2">
    <property type="entry name" value="SLL0384 PROTEIN"/>
    <property type="match status" value="1"/>
</dbReference>
<keyword evidence="6 7" id="KW-0472">Membrane</keyword>
<reference evidence="8" key="1">
    <citation type="submission" date="2006-09" db="EMBL/GenBank/DDBJ databases">
        <title>Complete sequence of Rhodopseudomonas palustris BisA53.</title>
        <authorList>
            <consortium name="US DOE Joint Genome Institute"/>
            <person name="Copeland A."/>
            <person name="Lucas S."/>
            <person name="Lapidus A."/>
            <person name="Barry K."/>
            <person name="Detter J.C."/>
            <person name="Glavina del Rio T."/>
            <person name="Hammon N."/>
            <person name="Israni S."/>
            <person name="Dalin E."/>
            <person name="Tice H."/>
            <person name="Pitluck S."/>
            <person name="Chain P."/>
            <person name="Malfatti S."/>
            <person name="Shin M."/>
            <person name="Vergez L."/>
            <person name="Schmutz J."/>
            <person name="Larimer F."/>
            <person name="Land M."/>
            <person name="Hauser L."/>
            <person name="Pelletier D.A."/>
            <person name="Kyrpides N."/>
            <person name="Kim E."/>
            <person name="Harwood C.S."/>
            <person name="Oda Y."/>
            <person name="Richardson P."/>
        </authorList>
    </citation>
    <scope>NUCLEOTIDE SEQUENCE [LARGE SCALE GENOMIC DNA]</scope>
    <source>
        <strain evidence="8">BisA53</strain>
    </source>
</reference>
<dbReference type="GO" id="GO:0006824">
    <property type="term" value="P:cobalt ion transport"/>
    <property type="evidence" value="ECO:0007669"/>
    <property type="project" value="InterPro"/>
</dbReference>
<dbReference type="HOGENOM" id="CLU_056469_1_2_5"/>
<proteinExistence type="inferred from homology"/>
<evidence type="ECO:0000256" key="3">
    <source>
        <dbReference type="ARBA" id="ARBA00022475"/>
    </source>
</evidence>
<evidence type="ECO:0000256" key="2">
    <source>
        <dbReference type="ARBA" id="ARBA00008564"/>
    </source>
</evidence>
<dbReference type="KEGG" id="rpe:RPE_4292"/>
<keyword evidence="4 7" id="KW-0812">Transmembrane</keyword>
<evidence type="ECO:0000256" key="6">
    <source>
        <dbReference type="ARBA" id="ARBA00023136"/>
    </source>
</evidence>
<dbReference type="eggNOG" id="COG0619">
    <property type="taxonomic scope" value="Bacteria"/>
</dbReference>
<evidence type="ECO:0000256" key="7">
    <source>
        <dbReference type="SAM" id="Phobius"/>
    </source>
</evidence>
<protein>
    <submittedName>
        <fullName evidence="8">Cobalt ABC transporter, inner membrane subunit CbiQ</fullName>
    </submittedName>
</protein>
<evidence type="ECO:0000256" key="1">
    <source>
        <dbReference type="ARBA" id="ARBA00004651"/>
    </source>
</evidence>
<dbReference type="EMBL" id="CP000463">
    <property type="protein sequence ID" value="ABJ08216.1"/>
    <property type="molecule type" value="Genomic_DNA"/>
</dbReference>
<dbReference type="PANTHER" id="PTHR34857">
    <property type="entry name" value="SLL0384 PROTEIN"/>
    <property type="match status" value="1"/>
</dbReference>
<dbReference type="CDD" id="cd16914">
    <property type="entry name" value="EcfT"/>
    <property type="match status" value="1"/>
</dbReference>
<organism evidence="8">
    <name type="scientific">Rhodopseudomonas palustris (strain BisA53)</name>
    <dbReference type="NCBI Taxonomy" id="316055"/>
    <lineage>
        <taxon>Bacteria</taxon>
        <taxon>Pseudomonadati</taxon>
        <taxon>Pseudomonadota</taxon>
        <taxon>Alphaproteobacteria</taxon>
        <taxon>Hyphomicrobiales</taxon>
        <taxon>Nitrobacteraceae</taxon>
        <taxon>Rhodopseudomonas</taxon>
    </lineage>
</organism>
<feature type="transmembrane region" description="Helical" evidence="7">
    <location>
        <begin position="240"/>
        <end position="259"/>
    </location>
</feature>
<evidence type="ECO:0000256" key="4">
    <source>
        <dbReference type="ARBA" id="ARBA00022692"/>
    </source>
</evidence>
<evidence type="ECO:0000256" key="5">
    <source>
        <dbReference type="ARBA" id="ARBA00022989"/>
    </source>
</evidence>
<dbReference type="InterPro" id="IPR051611">
    <property type="entry name" value="ECF_transporter_component"/>
</dbReference>
<comment type="subcellular location">
    <subcellularLocation>
        <location evidence="1">Cell membrane</location>
        <topology evidence="1">Multi-pass membrane protein</topology>
    </subcellularLocation>
</comment>
<dbReference type="AlphaFoldDB" id="Q07IL8"/>
<dbReference type="InterPro" id="IPR003339">
    <property type="entry name" value="ABC/ECF_trnsptr_transmembrane"/>
</dbReference>
<keyword evidence="3" id="KW-1003">Cell membrane</keyword>
<accession>Q07IL8</accession>
<dbReference type="GO" id="GO:0043190">
    <property type="term" value="C:ATP-binding cassette (ABC) transporter complex"/>
    <property type="evidence" value="ECO:0007669"/>
    <property type="project" value="InterPro"/>
</dbReference>
<evidence type="ECO:0000313" key="8">
    <source>
        <dbReference type="EMBL" id="ABJ08216.1"/>
    </source>
</evidence>
<dbReference type="NCBIfam" id="TIGR02454">
    <property type="entry name" value="ECF_T_CbiQ"/>
    <property type="match status" value="1"/>
</dbReference>
<comment type="similarity">
    <text evidence="2">Belongs to the CbiQ family.</text>
</comment>
<dbReference type="STRING" id="316055.RPE_4292"/>
<dbReference type="InterPro" id="IPR012809">
    <property type="entry name" value="ECF_CbiQ"/>
</dbReference>
<gene>
    <name evidence="8" type="ordered locus">RPE_4292</name>
</gene>
<name>Q07IL8_RHOP5</name>
<dbReference type="OrthoDB" id="4533at2"/>
<feature type="transmembrane region" description="Helical" evidence="7">
    <location>
        <begin position="32"/>
        <end position="64"/>
    </location>
</feature>
<feature type="transmembrane region" description="Helical" evidence="7">
    <location>
        <begin position="76"/>
        <end position="94"/>
    </location>
</feature>
<sequence>MGQAVRDDVVGVLQASANRPSLLGGLDGRVRIVAAAAFAVTVVSLTQLAPLLLALTGAMGIMLLAHLPIASTLRRVVAMDAFIVFMILMLPFTVPGEPMFTVVGFPASQEGIVEATTIALKANAVVLAAMALLSSLEPVAFGRALARLGMPKPLVHLILFNVRYIDVLSREQQRLRIAMRARGFRPANSRHTYVSYGYLIGMMLIRALERSERIMKAMKCRGFTGRLFLDADERIRLGDAVFVFAFGTFVCGLVLWEALNRVTAV</sequence>